<dbReference type="InterPro" id="IPR032465">
    <property type="entry name" value="ACMSD"/>
</dbReference>
<organism evidence="4 5">
    <name type="scientific">Acidisarcina polymorpha</name>
    <dbReference type="NCBI Taxonomy" id="2211140"/>
    <lineage>
        <taxon>Bacteria</taxon>
        <taxon>Pseudomonadati</taxon>
        <taxon>Acidobacteriota</taxon>
        <taxon>Terriglobia</taxon>
        <taxon>Terriglobales</taxon>
        <taxon>Acidobacteriaceae</taxon>
        <taxon>Acidisarcina</taxon>
    </lineage>
</organism>
<dbReference type="InterPro" id="IPR032466">
    <property type="entry name" value="Metal_Hydrolase"/>
</dbReference>
<dbReference type="Proteomes" id="UP000253606">
    <property type="component" value="Chromosome"/>
</dbReference>
<dbReference type="GO" id="GO:0019748">
    <property type="term" value="P:secondary metabolic process"/>
    <property type="evidence" value="ECO:0007669"/>
    <property type="project" value="TreeGrafter"/>
</dbReference>
<dbReference type="KEGG" id="abas:ACPOL_3342"/>
<reference evidence="4 5" key="1">
    <citation type="journal article" date="2018" name="Front. Microbiol.">
        <title>Hydrolytic Capabilities as a Key to Environmental Success: Chitinolytic and Cellulolytic Acidobacteria From Acidic Sub-arctic Soils and Boreal Peatlands.</title>
        <authorList>
            <person name="Belova S.E."/>
            <person name="Ravin N.V."/>
            <person name="Pankratov T.A."/>
            <person name="Rakitin A.L."/>
            <person name="Ivanova A.A."/>
            <person name="Beletsky A.V."/>
            <person name="Mardanov A.V."/>
            <person name="Sinninghe Damste J.S."/>
            <person name="Dedysh S.N."/>
        </authorList>
    </citation>
    <scope>NUCLEOTIDE SEQUENCE [LARGE SCALE GENOMIC DNA]</scope>
    <source>
        <strain evidence="4 5">SBC82</strain>
    </source>
</reference>
<feature type="region of interest" description="Disordered" evidence="2">
    <location>
        <begin position="1"/>
        <end position="20"/>
    </location>
</feature>
<feature type="domain" description="Amidohydrolase-related" evidence="3">
    <location>
        <begin position="135"/>
        <end position="350"/>
    </location>
</feature>
<keyword evidence="1" id="KW-0456">Lyase</keyword>
<dbReference type="Gene3D" id="3.20.20.140">
    <property type="entry name" value="Metal-dependent hydrolases"/>
    <property type="match status" value="1"/>
</dbReference>
<dbReference type="EMBL" id="CP030840">
    <property type="protein sequence ID" value="AXC12633.1"/>
    <property type="molecule type" value="Genomic_DNA"/>
</dbReference>
<proteinExistence type="predicted"/>
<evidence type="ECO:0000256" key="2">
    <source>
        <dbReference type="SAM" id="MobiDB-lite"/>
    </source>
</evidence>
<dbReference type="GO" id="GO:0005737">
    <property type="term" value="C:cytoplasm"/>
    <property type="evidence" value="ECO:0007669"/>
    <property type="project" value="TreeGrafter"/>
</dbReference>
<dbReference type="PANTHER" id="PTHR21240:SF28">
    <property type="entry name" value="ISO-OROTATE DECARBOXYLASE (EUROFUNG)"/>
    <property type="match status" value="1"/>
</dbReference>
<dbReference type="SUPFAM" id="SSF51556">
    <property type="entry name" value="Metallo-dependent hydrolases"/>
    <property type="match status" value="1"/>
</dbReference>
<dbReference type="Pfam" id="PF04909">
    <property type="entry name" value="Amidohydro_2"/>
    <property type="match status" value="1"/>
</dbReference>
<name>A0A2Z5G0D6_9BACT</name>
<dbReference type="GO" id="GO:0016831">
    <property type="term" value="F:carboxy-lyase activity"/>
    <property type="evidence" value="ECO:0007669"/>
    <property type="project" value="InterPro"/>
</dbReference>
<dbReference type="AlphaFoldDB" id="A0A2Z5G0D6"/>
<gene>
    <name evidence="4" type="ORF">ACPOL_3342</name>
</gene>
<dbReference type="PANTHER" id="PTHR21240">
    <property type="entry name" value="2-AMINO-3-CARBOXYLMUCONATE-6-SEMIALDEHYDE DECARBOXYLASE"/>
    <property type="match status" value="1"/>
</dbReference>
<evidence type="ECO:0000256" key="1">
    <source>
        <dbReference type="ARBA" id="ARBA00023239"/>
    </source>
</evidence>
<sequence>MAVMTAATMRGQQGGTGGKGFSETELQQFKAVRPIDSHTHIYRYTPAYFALLQKLDMHTLDIMVVSDNADPERKVLSQESADVFELVNKSGHRVYACTTFDPYLFNQPDFAAKAITGIDHAFDEGAVAVKIWKNVGMEIKDAKGKYVLPDDAAFAPIYADIANHHRTLIMHIADPDTAWLPPDPHASDASYFIQHPEWYMYRISGSPSKDQILNARDHVIQMNPNLKVVGAHLGSMEGEFPRIAATLDRYPNFAIDLTARMPYIMKLPRAEAIAFFTKYQDRLIYGTDDTYYPGADAQRLVREAEDTYARDWRFLSTDSAIIFRNIQAQGLALPPEILRKVYHDNAIRWYSEMR</sequence>
<evidence type="ECO:0000313" key="5">
    <source>
        <dbReference type="Proteomes" id="UP000253606"/>
    </source>
</evidence>
<evidence type="ECO:0000259" key="3">
    <source>
        <dbReference type="Pfam" id="PF04909"/>
    </source>
</evidence>
<keyword evidence="5" id="KW-1185">Reference proteome</keyword>
<accession>A0A2Z5G0D6</accession>
<evidence type="ECO:0000313" key="4">
    <source>
        <dbReference type="EMBL" id="AXC12633.1"/>
    </source>
</evidence>
<dbReference type="InterPro" id="IPR006680">
    <property type="entry name" value="Amidohydro-rel"/>
</dbReference>
<protein>
    <recommendedName>
        <fullName evidence="3">Amidohydrolase-related domain-containing protein</fullName>
    </recommendedName>
</protein>
<dbReference type="GO" id="GO:0016787">
    <property type="term" value="F:hydrolase activity"/>
    <property type="evidence" value="ECO:0007669"/>
    <property type="project" value="InterPro"/>
</dbReference>